<dbReference type="PANTHER" id="PTHR30146">
    <property type="entry name" value="LACI-RELATED TRANSCRIPTIONAL REPRESSOR"/>
    <property type="match status" value="1"/>
</dbReference>
<gene>
    <name evidence="1" type="ORF">CN97_19675</name>
</gene>
<sequence>MTNLRELAESLNLSITTVSRALDGYSDVAEATRNRVRQAADAAGYRPNASARRLRRQRAEVVAVPLPIAAGRIGTPHLLDLLSGCAERLAQEQFNLMIAPVPKGESEIDICRRFVDGRRVDAILLVRTRRQDERVAFLQSRGVPFVTDGRTENPQPHPWLDGDGEDGFRRATERFIADGHGRIGHVAGNQDFFFAHARAAGWRGAMAAAGLPADLLAVGDLSEQGGFDATQALLAAQDPPTALLCTTDEMAIGALGALRAAGRSAAVVGHDNLPLGAFTHPSLSTMSMQGEALGHRVAELIIGAMAGRPAAELQDLRPVRFVDRESHLWPGKTNQGRETS</sequence>
<protein>
    <submittedName>
        <fullName evidence="1">LacI family transcriptional regulator</fullName>
    </submittedName>
</protein>
<comment type="caution">
    <text evidence="1">The sequence shown here is derived from an EMBL/GenBank/DDBJ whole genome shotgun (WGS) entry which is preliminary data.</text>
</comment>
<dbReference type="InterPro" id="IPR010982">
    <property type="entry name" value="Lambda_DNA-bd_dom_sf"/>
</dbReference>
<dbReference type="PROSITE" id="PS50932">
    <property type="entry name" value="HTH_LACI_2"/>
    <property type="match status" value="1"/>
</dbReference>
<proteinExistence type="predicted"/>
<dbReference type="OrthoDB" id="234496at2"/>
<dbReference type="GO" id="GO:0000976">
    <property type="term" value="F:transcription cis-regulatory region binding"/>
    <property type="evidence" value="ECO:0007669"/>
    <property type="project" value="TreeGrafter"/>
</dbReference>
<dbReference type="SUPFAM" id="SSF53822">
    <property type="entry name" value="Periplasmic binding protein-like I"/>
    <property type="match status" value="1"/>
</dbReference>
<dbReference type="CDD" id="cd01392">
    <property type="entry name" value="HTH_LacI"/>
    <property type="match status" value="1"/>
</dbReference>
<evidence type="ECO:0000313" key="2">
    <source>
        <dbReference type="Proteomes" id="UP000028826"/>
    </source>
</evidence>
<dbReference type="Pfam" id="PF00356">
    <property type="entry name" value="LacI"/>
    <property type="match status" value="1"/>
</dbReference>
<dbReference type="EMBL" id="JGYG01000009">
    <property type="protein sequence ID" value="KFI27866.1"/>
    <property type="molecule type" value="Genomic_DNA"/>
</dbReference>
<dbReference type="Pfam" id="PF13377">
    <property type="entry name" value="Peripla_BP_3"/>
    <property type="match status" value="1"/>
</dbReference>
<keyword evidence="2" id="KW-1185">Reference proteome</keyword>
<dbReference type="Proteomes" id="UP000028826">
    <property type="component" value="Unassembled WGS sequence"/>
</dbReference>
<dbReference type="PANTHER" id="PTHR30146:SF155">
    <property type="entry name" value="ALANINE RACEMASE"/>
    <property type="match status" value="1"/>
</dbReference>
<organism evidence="1 2">
    <name type="scientific">Haematobacter massiliensis</name>
    <dbReference type="NCBI Taxonomy" id="195105"/>
    <lineage>
        <taxon>Bacteria</taxon>
        <taxon>Pseudomonadati</taxon>
        <taxon>Pseudomonadota</taxon>
        <taxon>Alphaproteobacteria</taxon>
        <taxon>Rhodobacterales</taxon>
        <taxon>Paracoccaceae</taxon>
        <taxon>Haematobacter</taxon>
    </lineage>
</organism>
<evidence type="ECO:0000313" key="1">
    <source>
        <dbReference type="EMBL" id="KFI27866.1"/>
    </source>
</evidence>
<dbReference type="AlphaFoldDB" id="A0A086Y0R6"/>
<dbReference type="InterPro" id="IPR028082">
    <property type="entry name" value="Peripla_BP_I"/>
</dbReference>
<dbReference type="RefSeq" id="WP_035712359.1">
    <property type="nucleotide sequence ID" value="NZ_CAMIFG010000067.1"/>
</dbReference>
<accession>A0A086Y0R6</accession>
<dbReference type="InterPro" id="IPR000843">
    <property type="entry name" value="HTH_LacI"/>
</dbReference>
<dbReference type="Gene3D" id="3.40.50.2300">
    <property type="match status" value="2"/>
</dbReference>
<dbReference type="SMART" id="SM00354">
    <property type="entry name" value="HTH_LACI"/>
    <property type="match status" value="1"/>
</dbReference>
<dbReference type="eggNOG" id="COG1609">
    <property type="taxonomic scope" value="Bacteria"/>
</dbReference>
<dbReference type="InterPro" id="IPR046335">
    <property type="entry name" value="LacI/GalR-like_sensor"/>
</dbReference>
<name>A0A086Y0R6_9RHOB</name>
<dbReference type="Gene3D" id="1.10.260.40">
    <property type="entry name" value="lambda repressor-like DNA-binding domains"/>
    <property type="match status" value="1"/>
</dbReference>
<dbReference type="CDD" id="cd20010">
    <property type="entry name" value="PBP1_AglR-like"/>
    <property type="match status" value="1"/>
</dbReference>
<dbReference type="STRING" id="195105.CN97_19675"/>
<reference evidence="1 2" key="1">
    <citation type="submission" date="2014-03" db="EMBL/GenBank/DDBJ databases">
        <title>Genome of Haematobacter massiliensis CCUG 47968.</title>
        <authorList>
            <person name="Wang D."/>
            <person name="Wang G."/>
        </authorList>
    </citation>
    <scope>NUCLEOTIDE SEQUENCE [LARGE SCALE GENOMIC DNA]</scope>
    <source>
        <strain evidence="1 2">CCUG 47968</strain>
    </source>
</reference>
<dbReference type="SUPFAM" id="SSF47413">
    <property type="entry name" value="lambda repressor-like DNA-binding domains"/>
    <property type="match status" value="1"/>
</dbReference>
<dbReference type="GO" id="GO:0003700">
    <property type="term" value="F:DNA-binding transcription factor activity"/>
    <property type="evidence" value="ECO:0007669"/>
    <property type="project" value="TreeGrafter"/>
</dbReference>